<organism evidence="2 3">
    <name type="scientific">Lasius niger</name>
    <name type="common">Black garden ant</name>
    <dbReference type="NCBI Taxonomy" id="67767"/>
    <lineage>
        <taxon>Eukaryota</taxon>
        <taxon>Metazoa</taxon>
        <taxon>Ecdysozoa</taxon>
        <taxon>Arthropoda</taxon>
        <taxon>Hexapoda</taxon>
        <taxon>Insecta</taxon>
        <taxon>Pterygota</taxon>
        <taxon>Neoptera</taxon>
        <taxon>Endopterygota</taxon>
        <taxon>Hymenoptera</taxon>
        <taxon>Apocrita</taxon>
        <taxon>Aculeata</taxon>
        <taxon>Formicoidea</taxon>
        <taxon>Formicidae</taxon>
        <taxon>Formicinae</taxon>
        <taxon>Lasius</taxon>
        <taxon>Lasius</taxon>
    </lineage>
</organism>
<evidence type="ECO:0000313" key="2">
    <source>
        <dbReference type="EMBL" id="KMQ87840.1"/>
    </source>
</evidence>
<name>A0A0J7N570_LASNI</name>
<feature type="region of interest" description="Disordered" evidence="1">
    <location>
        <begin position="1"/>
        <end position="115"/>
    </location>
</feature>
<evidence type="ECO:0000256" key="1">
    <source>
        <dbReference type="SAM" id="MobiDB-lite"/>
    </source>
</evidence>
<dbReference type="EMBL" id="LBMM01009853">
    <property type="protein sequence ID" value="KMQ87840.1"/>
    <property type="molecule type" value="Genomic_DNA"/>
</dbReference>
<proteinExistence type="predicted"/>
<dbReference type="AlphaFoldDB" id="A0A0J7N570"/>
<feature type="compositionally biased region" description="Polar residues" evidence="1">
    <location>
        <begin position="87"/>
        <end position="106"/>
    </location>
</feature>
<comment type="caution">
    <text evidence="2">The sequence shown here is derived from an EMBL/GenBank/DDBJ whole genome shotgun (WGS) entry which is preliminary data.</text>
</comment>
<protein>
    <submittedName>
        <fullName evidence="2">Protein asterix-like protein</fullName>
    </submittedName>
</protein>
<feature type="compositionally biased region" description="Low complexity" evidence="1">
    <location>
        <begin position="28"/>
        <end position="45"/>
    </location>
</feature>
<gene>
    <name evidence="2" type="ORF">RF55_12782</name>
</gene>
<reference evidence="2 3" key="1">
    <citation type="submission" date="2015-04" db="EMBL/GenBank/DDBJ databases">
        <title>Lasius niger genome sequencing.</title>
        <authorList>
            <person name="Konorov E.A."/>
            <person name="Nikitin M.A."/>
            <person name="Kirill M.V."/>
            <person name="Chang P."/>
        </authorList>
    </citation>
    <scope>NUCLEOTIDE SEQUENCE [LARGE SCALE GENOMIC DNA]</scope>
    <source>
        <tissue evidence="2">Whole</tissue>
    </source>
</reference>
<keyword evidence="3" id="KW-1185">Reference proteome</keyword>
<sequence>MTMDEKNEESVPPQGIRTPNGRRESPTVPGALPSSSSVGPALSSPTSEGRESTTVEDEPDPKDPLDLTFVDCASMLEEEPRAPPQAPSQLKAQEEFTVTSTPSRNTRSNKRKAKKTLSLQVLRKLRRVLRRYPKLS</sequence>
<evidence type="ECO:0000313" key="3">
    <source>
        <dbReference type="Proteomes" id="UP000036403"/>
    </source>
</evidence>
<dbReference type="PaxDb" id="67767-A0A0J7N570"/>
<dbReference type="Proteomes" id="UP000036403">
    <property type="component" value="Unassembled WGS sequence"/>
</dbReference>
<accession>A0A0J7N570</accession>